<comment type="caution">
    <text evidence="1">The sequence shown here is derived from an EMBL/GenBank/DDBJ whole genome shotgun (WGS) entry which is preliminary data.</text>
</comment>
<sequence length="151" mass="17009">MGDTMGALGSAFINLTKFENEQAILNTQRLRAADIKSVATASVKVCRLFREWSQIVRLFQFAISKPAIELSAILSLPYHRVQRAHHRHSTFALLPVAIFTVTQLALGEGARSRVLAPPESTVIVKKLAHQEETGNLKHHRWNKKEDESRKD</sequence>
<accession>A0A8S0RBS1</accession>
<dbReference type="EMBL" id="CACTIH010002543">
    <property type="protein sequence ID" value="CAA2976763.1"/>
    <property type="molecule type" value="Genomic_DNA"/>
</dbReference>
<dbReference type="OrthoDB" id="925438at2759"/>
<keyword evidence="2" id="KW-1185">Reference proteome</keyword>
<dbReference type="AlphaFoldDB" id="A0A8S0RBS1"/>
<dbReference type="InterPro" id="IPR044279">
    <property type="entry name" value="SNX2A/B"/>
</dbReference>
<dbReference type="Proteomes" id="UP000594638">
    <property type="component" value="Unassembled WGS sequence"/>
</dbReference>
<organism evidence="1 2">
    <name type="scientific">Olea europaea subsp. europaea</name>
    <dbReference type="NCBI Taxonomy" id="158383"/>
    <lineage>
        <taxon>Eukaryota</taxon>
        <taxon>Viridiplantae</taxon>
        <taxon>Streptophyta</taxon>
        <taxon>Embryophyta</taxon>
        <taxon>Tracheophyta</taxon>
        <taxon>Spermatophyta</taxon>
        <taxon>Magnoliopsida</taxon>
        <taxon>eudicotyledons</taxon>
        <taxon>Gunneridae</taxon>
        <taxon>Pentapetalae</taxon>
        <taxon>asterids</taxon>
        <taxon>lamiids</taxon>
        <taxon>Lamiales</taxon>
        <taxon>Oleaceae</taxon>
        <taxon>Oleeae</taxon>
        <taxon>Olea</taxon>
    </lineage>
</organism>
<gene>
    <name evidence="1" type="ORF">OLEA9_A057192</name>
</gene>
<dbReference type="PANTHER" id="PTHR46757">
    <property type="entry name" value="SORTING NEXIN-RELATED"/>
    <property type="match status" value="1"/>
</dbReference>
<dbReference type="PANTHER" id="PTHR46757:SF2">
    <property type="entry name" value="OS05G0346100 PROTEIN"/>
    <property type="match status" value="1"/>
</dbReference>
<proteinExistence type="predicted"/>
<evidence type="ECO:0000313" key="2">
    <source>
        <dbReference type="Proteomes" id="UP000594638"/>
    </source>
</evidence>
<name>A0A8S0RBS1_OLEEU</name>
<evidence type="ECO:0000313" key="1">
    <source>
        <dbReference type="EMBL" id="CAA2976763.1"/>
    </source>
</evidence>
<reference evidence="1 2" key="1">
    <citation type="submission" date="2019-12" db="EMBL/GenBank/DDBJ databases">
        <authorList>
            <person name="Alioto T."/>
            <person name="Alioto T."/>
            <person name="Gomez Garrido J."/>
        </authorList>
    </citation>
    <scope>NUCLEOTIDE SEQUENCE [LARGE SCALE GENOMIC DNA]</scope>
</reference>
<protein>
    <submittedName>
        <fullName evidence="1">Sorting nexin 2B</fullName>
    </submittedName>
</protein>
<dbReference type="Gramene" id="OE9A057192T1">
    <property type="protein sequence ID" value="OE9A057192C1"/>
    <property type="gene ID" value="OE9A057192"/>
</dbReference>